<evidence type="ECO:0000313" key="2">
    <source>
        <dbReference type="Proteomes" id="UP000272490"/>
    </source>
</evidence>
<comment type="caution">
    <text evidence="1">The sequence shown here is derived from an EMBL/GenBank/DDBJ whole genome shotgun (WGS) entry which is preliminary data.</text>
</comment>
<dbReference type="EMBL" id="RRCO01000001">
    <property type="protein sequence ID" value="RRJ26707.1"/>
    <property type="molecule type" value="Genomic_DNA"/>
</dbReference>
<dbReference type="RefSeq" id="WP_128673080.1">
    <property type="nucleotide sequence ID" value="NZ_RRCO01000001.1"/>
</dbReference>
<evidence type="ECO:0008006" key="3">
    <source>
        <dbReference type="Google" id="ProtNLM"/>
    </source>
</evidence>
<organism evidence="1 2">
    <name type="scientific">Lachnoanaerobaculum gingivalis</name>
    <dbReference type="NCBI Taxonomy" id="2490855"/>
    <lineage>
        <taxon>Bacteria</taxon>
        <taxon>Bacillati</taxon>
        <taxon>Bacillota</taxon>
        <taxon>Clostridia</taxon>
        <taxon>Lachnospirales</taxon>
        <taxon>Lachnospiraceae</taxon>
        <taxon>Lachnoanaerobaculum</taxon>
    </lineage>
</organism>
<dbReference type="AlphaFoldDB" id="A0A3P3QZP7"/>
<evidence type="ECO:0000313" key="1">
    <source>
        <dbReference type="EMBL" id="RRJ26707.1"/>
    </source>
</evidence>
<protein>
    <recommendedName>
        <fullName evidence="3">DUF3298 domain-containing protein</fullName>
    </recommendedName>
</protein>
<name>A0A3P3QZP7_9FIRM</name>
<reference evidence="1 2" key="1">
    <citation type="submission" date="2018-11" db="EMBL/GenBank/DDBJ databases">
        <title>Genome sequencing of Lachnoanaerobaculum sp. KCOM 2030 (= ChDC B114).</title>
        <authorList>
            <person name="Kook J.-K."/>
            <person name="Park S.-N."/>
            <person name="Lim Y.K."/>
        </authorList>
    </citation>
    <scope>NUCLEOTIDE SEQUENCE [LARGE SCALE GENOMIC DNA]</scope>
    <source>
        <strain evidence="1 2">KCOM 2030</strain>
    </source>
</reference>
<dbReference type="PROSITE" id="PS51257">
    <property type="entry name" value="PROKAR_LIPOPROTEIN"/>
    <property type="match status" value="1"/>
</dbReference>
<sequence length="481" mass="53882">MKKSFIYLIPAIFLLAGCGKKISITINSNESTVAESSAKESIQETEVKVQKDVDSLKAHVYYKIADDGNTIPQLSVEGNEKFNDIVNKINNDWVGGYYPRINLTRTDTSVFSALLATTVMNGSTDTKELLRGVNIDSNTGKELKIDDVLKDPVGLYDRIEKDNYLADEYGEDIEGLSDKLKTVLTNPDAFNLGANDKADLAWTLSSGGMMIYMTTKGEYGERIVSIPLEYAIYGEFFNEDILRLPKDYAFEIPTDKEIKINLDGKIRSVKIEQDIDEYFMLKEIDVTIDGEKSTYEEGASYGISKASVVKKGDNAYLYIELQYDNDYNSISIIDLNNKSEKMEIQESFADTSLLNPDEFYLGNRIYTISTLGIEGRYTLDNKGMPKLLENYYNITTPIRLTTKIDIKGKKMDGINGKELGDYDIPTGTLLVPMGTDNKTFTDYTTSDGVIVRIPMRGAEEYGFMIEGRNVEDVFDGTIFAG</sequence>
<dbReference type="OrthoDB" id="5637at2"/>
<proteinExistence type="predicted"/>
<accession>A0A3P3QZP7</accession>
<gene>
    <name evidence="1" type="ORF">EHV10_01365</name>
</gene>
<dbReference type="Proteomes" id="UP000272490">
    <property type="component" value="Unassembled WGS sequence"/>
</dbReference>
<keyword evidence="2" id="KW-1185">Reference proteome</keyword>